<reference evidence="1" key="1">
    <citation type="journal article" date="2019" name="Emerg. Microbes Infect.">
        <title>Comprehensive subspecies identification of 175 nontuberculous mycobacteria species based on 7547 genomic profiles.</title>
        <authorList>
            <person name="Matsumoto Y."/>
            <person name="Kinjo T."/>
            <person name="Motooka D."/>
            <person name="Nabeya D."/>
            <person name="Jung N."/>
            <person name="Uechi K."/>
            <person name="Horii T."/>
            <person name="Iida T."/>
            <person name="Fujita J."/>
            <person name="Nakamura S."/>
        </authorList>
    </citation>
    <scope>NUCLEOTIDE SEQUENCE [LARGE SCALE GENOMIC DNA]</scope>
    <source>
        <strain evidence="1">JCM 13671</strain>
    </source>
</reference>
<sequence length="90" mass="9812">MITTAAKLSTSPSELTVSVVRVCPMISVSVVTSSPISRAVSFRQYPLRVAGKLAAAVRENAKWTSLTAVGAEDERFNVPQNVPMIRRPRR</sequence>
<name>A0A7I7XUK9_9MYCO</name>
<dbReference type="AlphaFoldDB" id="A0A7I7XUK9"/>
<dbReference type="Proteomes" id="UP000466931">
    <property type="component" value="Chromosome"/>
</dbReference>
<evidence type="ECO:0000313" key="2">
    <source>
        <dbReference type="Proteomes" id="UP000466931"/>
    </source>
</evidence>
<accession>A0A7I7XUK9</accession>
<gene>
    <name evidence="1" type="ORF">MCNF_13580</name>
</gene>
<proteinExistence type="predicted"/>
<evidence type="ECO:0000313" key="1">
    <source>
        <dbReference type="EMBL" id="BBZ32753.1"/>
    </source>
</evidence>
<protein>
    <submittedName>
        <fullName evidence="1">Uncharacterized protein</fullName>
    </submittedName>
</protein>
<organism evidence="1 2">
    <name type="scientific">Mycolicibacterium confluentis</name>
    <dbReference type="NCBI Taxonomy" id="28047"/>
    <lineage>
        <taxon>Bacteria</taxon>
        <taxon>Bacillati</taxon>
        <taxon>Actinomycetota</taxon>
        <taxon>Actinomycetes</taxon>
        <taxon>Mycobacteriales</taxon>
        <taxon>Mycobacteriaceae</taxon>
        <taxon>Mycolicibacterium</taxon>
    </lineage>
</organism>
<reference evidence="1" key="2">
    <citation type="submission" date="2020-02" db="EMBL/GenBank/DDBJ databases">
        <authorList>
            <person name="Matsumoto Y."/>
            <person name="Motooka D."/>
            <person name="Nakamura S."/>
        </authorList>
    </citation>
    <scope>NUCLEOTIDE SEQUENCE</scope>
    <source>
        <strain evidence="1">JCM 13671</strain>
    </source>
</reference>
<dbReference type="EMBL" id="AP022612">
    <property type="protein sequence ID" value="BBZ32753.1"/>
    <property type="molecule type" value="Genomic_DNA"/>
</dbReference>
<keyword evidence="2" id="KW-1185">Reference proteome</keyword>